<dbReference type="AlphaFoldDB" id="K8E860"/>
<dbReference type="EMBL" id="CAOS01000004">
    <property type="protein sequence ID" value="CCO07688.1"/>
    <property type="molecule type" value="Genomic_DNA"/>
</dbReference>
<evidence type="ECO:0000313" key="3">
    <source>
        <dbReference type="Proteomes" id="UP000009315"/>
    </source>
</evidence>
<dbReference type="InterPro" id="IPR018768">
    <property type="entry name" value="DUF2344"/>
</dbReference>
<protein>
    <recommendedName>
        <fullName evidence="1">DUF2344 domain-containing protein</fullName>
    </recommendedName>
</protein>
<evidence type="ECO:0000259" key="1">
    <source>
        <dbReference type="Pfam" id="PF10105"/>
    </source>
</evidence>
<evidence type="ECO:0000313" key="2">
    <source>
        <dbReference type="EMBL" id="CCO07688.1"/>
    </source>
</evidence>
<dbReference type="Pfam" id="PF10105">
    <property type="entry name" value="DUF2344"/>
    <property type="match status" value="1"/>
</dbReference>
<dbReference type="eggNOG" id="COG5011">
    <property type="taxonomic scope" value="Bacteria"/>
</dbReference>
<gene>
    <name evidence="2" type="ORF">DESHY_120052</name>
</gene>
<proteinExistence type="predicted"/>
<reference evidence="2 3" key="1">
    <citation type="journal article" date="2013" name="Genome Announc.">
        <title>Genome Sequence of the Sulfate-Reducing Bacterium Desulfotomaculum hydrothermale Lam5(T).</title>
        <authorList>
            <person name="Amin O."/>
            <person name="Fardeau M.L."/>
            <person name="Valette O."/>
            <person name="Hirschler-Rea A."/>
            <person name="Barbe V."/>
            <person name="Medigue C."/>
            <person name="Vacherie B."/>
            <person name="Ollivier B."/>
            <person name="Bertin P.N."/>
            <person name="Dolla A."/>
        </authorList>
    </citation>
    <scope>NUCLEOTIDE SEQUENCE [LARGE SCALE GENOMIC DNA]</scope>
    <source>
        <strain evidence="3">Lam5 / DSM 18033</strain>
    </source>
</reference>
<accession>K8E860</accession>
<keyword evidence="3" id="KW-1185">Reference proteome</keyword>
<feature type="domain" description="DUF2344" evidence="1">
    <location>
        <begin position="6"/>
        <end position="193"/>
    </location>
</feature>
<name>K8E860_9FIRM</name>
<organism evidence="2 3">
    <name type="scientific">Desulforamulus hydrothermalis Lam5 = DSM 18033</name>
    <dbReference type="NCBI Taxonomy" id="1121428"/>
    <lineage>
        <taxon>Bacteria</taxon>
        <taxon>Bacillati</taxon>
        <taxon>Bacillota</taxon>
        <taxon>Clostridia</taxon>
        <taxon>Eubacteriales</taxon>
        <taxon>Peptococcaceae</taxon>
        <taxon>Desulforamulus</taxon>
    </lineage>
</organism>
<dbReference type="Proteomes" id="UP000009315">
    <property type="component" value="Unassembled WGS sequence"/>
</dbReference>
<sequence>MRRLPRYRVKFSKDGPARYSSHLDMVRFFDRSTRRAGLPVAFSEGFNPHPKFSFAAPLPVGVAGLEEYMDMELKEYLAPDEIARRLAENLPAGYAIRGIKEVPGQAPALMSRVSRAAYRAVTAAPDSYSERALQAVIERLMSRQEIYISRQSKGKSKDVNIRPGIFRLAGSLKGHILEINMELLIGSTGNVRPEEVLRLLSGDGGIPVDPEDFRIYRTALLAEGDTGPVSLWEA</sequence>
<comment type="caution">
    <text evidence="2">The sequence shown here is derived from an EMBL/GenBank/DDBJ whole genome shotgun (WGS) entry which is preliminary data.</text>
</comment>
<dbReference type="RefSeq" id="WP_008410683.1">
    <property type="nucleotide sequence ID" value="NZ_CAOS01000004.1"/>
</dbReference>
<dbReference type="NCBIfam" id="TIGR03936">
    <property type="entry name" value="sam_1_link_chp"/>
    <property type="match status" value="1"/>
</dbReference>
<dbReference type="STRING" id="1121428.DESHY_120052"/>